<comment type="catalytic activity">
    <reaction evidence="1">
        <text>ATP + protein L-histidine = ADP + protein N-phospho-L-histidine.</text>
        <dbReference type="EC" id="2.7.13.3"/>
    </reaction>
</comment>
<dbReference type="PANTHER" id="PTHR43711">
    <property type="entry name" value="TWO-COMPONENT HISTIDINE KINASE"/>
    <property type="match status" value="1"/>
</dbReference>
<dbReference type="Proteomes" id="UP001517247">
    <property type="component" value="Unassembled WGS sequence"/>
</dbReference>
<dbReference type="InterPro" id="IPR036097">
    <property type="entry name" value="HisK_dim/P_sf"/>
</dbReference>
<evidence type="ECO:0000259" key="7">
    <source>
        <dbReference type="PROSITE" id="PS50109"/>
    </source>
</evidence>
<keyword evidence="3" id="KW-0597">Phosphoprotein</keyword>
<dbReference type="SUPFAM" id="SSF55874">
    <property type="entry name" value="ATPase domain of HSP90 chaperone/DNA topoisomerase II/histidine kinase"/>
    <property type="match status" value="1"/>
</dbReference>
<feature type="domain" description="Histidine kinase" evidence="7">
    <location>
        <begin position="133"/>
        <end position="347"/>
    </location>
</feature>
<accession>A0ABW9J9T8</accession>
<comment type="caution">
    <text evidence="8">The sequence shown here is derived from an EMBL/GenBank/DDBJ whole genome shotgun (WGS) entry which is preliminary data.</text>
</comment>
<dbReference type="InterPro" id="IPR003661">
    <property type="entry name" value="HisK_dim/P_dom"/>
</dbReference>
<dbReference type="SUPFAM" id="SSF55785">
    <property type="entry name" value="PYP-like sensor domain (PAS domain)"/>
    <property type="match status" value="1"/>
</dbReference>
<keyword evidence="8" id="KW-0067">ATP-binding</keyword>
<dbReference type="InterPro" id="IPR005467">
    <property type="entry name" value="His_kinase_dom"/>
</dbReference>
<dbReference type="SMART" id="SM00387">
    <property type="entry name" value="HATPase_c"/>
    <property type="match status" value="1"/>
</dbReference>
<dbReference type="PANTHER" id="PTHR43711:SF1">
    <property type="entry name" value="HISTIDINE KINASE 1"/>
    <property type="match status" value="1"/>
</dbReference>
<keyword evidence="6" id="KW-0902">Two-component regulatory system</keyword>
<keyword evidence="9" id="KW-1185">Reference proteome</keyword>
<gene>
    <name evidence="8" type="ORF">E6A44_017140</name>
</gene>
<evidence type="ECO:0000256" key="6">
    <source>
        <dbReference type="ARBA" id="ARBA00023012"/>
    </source>
</evidence>
<evidence type="ECO:0000256" key="3">
    <source>
        <dbReference type="ARBA" id="ARBA00022553"/>
    </source>
</evidence>
<evidence type="ECO:0000313" key="8">
    <source>
        <dbReference type="EMBL" id="MFN0257319.1"/>
    </source>
</evidence>
<dbReference type="InterPro" id="IPR036890">
    <property type="entry name" value="HATPase_C_sf"/>
</dbReference>
<sequence>MISDDVLNRALEQASLGFWEVNLVSGNFMSCTAQCKRNFGWDTSKPFSYEDMVDSIIEEDRTEMQKQVFDSISQGKDYFAEYRVRHPDDSIHWIRAQGRVDFDNNVPQIISGTTLDITNIKNIELLRDELINVAVHELKTPLSTVKMALQLLQKGSKEDAARSEELVSRALKANDRMKLLLDEVAQPINVQLKEMHFDKVSFDLITLANEVARNTEMVNAGYSIGVTTIHEELPVYADRNRIGQVISNLVNNAVKYAGEGVDITIDISRENSTTVLKVSDNGIGIPAADRSRIFEKYYRSTSTNTKEGLGLGLFICSEIISKHGGAISVDDRQLQGTTIMFHLPDQADMSVG</sequence>
<dbReference type="EMBL" id="SSHJ02000008">
    <property type="protein sequence ID" value="MFN0257319.1"/>
    <property type="molecule type" value="Genomic_DNA"/>
</dbReference>
<dbReference type="Pfam" id="PF08447">
    <property type="entry name" value="PAS_3"/>
    <property type="match status" value="1"/>
</dbReference>
<dbReference type="PRINTS" id="PR00344">
    <property type="entry name" value="BCTRLSENSOR"/>
</dbReference>
<name>A0ABW9J9T8_9SPHI</name>
<dbReference type="PROSITE" id="PS50109">
    <property type="entry name" value="HIS_KIN"/>
    <property type="match status" value="1"/>
</dbReference>
<dbReference type="InterPro" id="IPR050736">
    <property type="entry name" value="Sensor_HK_Regulatory"/>
</dbReference>
<evidence type="ECO:0000256" key="2">
    <source>
        <dbReference type="ARBA" id="ARBA00012438"/>
    </source>
</evidence>
<dbReference type="InterPro" id="IPR003594">
    <property type="entry name" value="HATPase_dom"/>
</dbReference>
<dbReference type="CDD" id="cd00075">
    <property type="entry name" value="HATPase"/>
    <property type="match status" value="1"/>
</dbReference>
<dbReference type="CDD" id="cd00082">
    <property type="entry name" value="HisKA"/>
    <property type="match status" value="1"/>
</dbReference>
<keyword evidence="5" id="KW-0418">Kinase</keyword>
<keyword evidence="8" id="KW-0547">Nucleotide-binding</keyword>
<dbReference type="SMART" id="SM00388">
    <property type="entry name" value="HisKA"/>
    <property type="match status" value="1"/>
</dbReference>
<dbReference type="InterPro" id="IPR004358">
    <property type="entry name" value="Sig_transdc_His_kin-like_C"/>
</dbReference>
<organism evidence="8 9">
    <name type="scientific">Pedobacter ureilyticus</name>
    <dbReference type="NCBI Taxonomy" id="1393051"/>
    <lineage>
        <taxon>Bacteria</taxon>
        <taxon>Pseudomonadati</taxon>
        <taxon>Bacteroidota</taxon>
        <taxon>Sphingobacteriia</taxon>
        <taxon>Sphingobacteriales</taxon>
        <taxon>Sphingobacteriaceae</taxon>
        <taxon>Pedobacter</taxon>
    </lineage>
</organism>
<dbReference type="Pfam" id="PF00512">
    <property type="entry name" value="HisKA"/>
    <property type="match status" value="1"/>
</dbReference>
<dbReference type="Gene3D" id="3.30.565.10">
    <property type="entry name" value="Histidine kinase-like ATPase, C-terminal domain"/>
    <property type="match status" value="1"/>
</dbReference>
<dbReference type="Gene3D" id="1.10.287.130">
    <property type="match status" value="1"/>
</dbReference>
<keyword evidence="4" id="KW-0808">Transferase</keyword>
<evidence type="ECO:0000256" key="1">
    <source>
        <dbReference type="ARBA" id="ARBA00000085"/>
    </source>
</evidence>
<dbReference type="CDD" id="cd00130">
    <property type="entry name" value="PAS"/>
    <property type="match status" value="1"/>
</dbReference>
<dbReference type="SUPFAM" id="SSF47384">
    <property type="entry name" value="Homodimeric domain of signal transducing histidine kinase"/>
    <property type="match status" value="1"/>
</dbReference>
<dbReference type="RefSeq" id="WP_170311384.1">
    <property type="nucleotide sequence ID" value="NZ_SSHJ02000008.1"/>
</dbReference>
<dbReference type="GO" id="GO:0005524">
    <property type="term" value="F:ATP binding"/>
    <property type="evidence" value="ECO:0007669"/>
    <property type="project" value="UniProtKB-KW"/>
</dbReference>
<evidence type="ECO:0000256" key="5">
    <source>
        <dbReference type="ARBA" id="ARBA00022777"/>
    </source>
</evidence>
<dbReference type="InterPro" id="IPR013655">
    <property type="entry name" value="PAS_fold_3"/>
</dbReference>
<dbReference type="Pfam" id="PF02518">
    <property type="entry name" value="HATPase_c"/>
    <property type="match status" value="1"/>
</dbReference>
<dbReference type="Gene3D" id="3.30.450.20">
    <property type="entry name" value="PAS domain"/>
    <property type="match status" value="1"/>
</dbReference>
<dbReference type="InterPro" id="IPR035965">
    <property type="entry name" value="PAS-like_dom_sf"/>
</dbReference>
<evidence type="ECO:0000256" key="4">
    <source>
        <dbReference type="ARBA" id="ARBA00022679"/>
    </source>
</evidence>
<protein>
    <recommendedName>
        <fullName evidence="2">histidine kinase</fullName>
        <ecNumber evidence="2">2.7.13.3</ecNumber>
    </recommendedName>
</protein>
<dbReference type="EC" id="2.7.13.3" evidence="2"/>
<dbReference type="InterPro" id="IPR000014">
    <property type="entry name" value="PAS"/>
</dbReference>
<reference evidence="8 9" key="1">
    <citation type="submission" date="2024-12" db="EMBL/GenBank/DDBJ databases">
        <authorList>
            <person name="Hu S."/>
        </authorList>
    </citation>
    <scope>NUCLEOTIDE SEQUENCE [LARGE SCALE GENOMIC DNA]</scope>
    <source>
        <strain evidence="8 9">THG-T11</strain>
    </source>
</reference>
<proteinExistence type="predicted"/>
<evidence type="ECO:0000313" key="9">
    <source>
        <dbReference type="Proteomes" id="UP001517247"/>
    </source>
</evidence>